<feature type="transmembrane region" description="Helical" evidence="7">
    <location>
        <begin position="202"/>
        <end position="225"/>
    </location>
</feature>
<dbReference type="NCBIfam" id="TIGR03718">
    <property type="entry name" value="R_switched_Alx"/>
    <property type="match status" value="1"/>
</dbReference>
<feature type="transmembrane region" description="Helical" evidence="7">
    <location>
        <begin position="78"/>
        <end position="96"/>
    </location>
</feature>
<feature type="transmembrane region" description="Helical" evidence="7">
    <location>
        <begin position="6"/>
        <end position="27"/>
    </location>
</feature>
<dbReference type="PATRIC" id="fig|1224164.3.peg.1640"/>
<evidence type="ECO:0000256" key="3">
    <source>
        <dbReference type="ARBA" id="ARBA00022692"/>
    </source>
</evidence>
<evidence type="ECO:0000256" key="6">
    <source>
        <dbReference type="SAM" id="MobiDB-lite"/>
    </source>
</evidence>
<dbReference type="eggNOG" id="COG0861">
    <property type="taxonomic scope" value="Bacteria"/>
</dbReference>
<dbReference type="Proteomes" id="UP000019222">
    <property type="component" value="Chromosome"/>
</dbReference>
<evidence type="ECO:0000256" key="5">
    <source>
        <dbReference type="ARBA" id="ARBA00023136"/>
    </source>
</evidence>
<keyword evidence="4 7" id="KW-1133">Transmembrane helix</keyword>
<evidence type="ECO:0000313" key="8">
    <source>
        <dbReference type="EMBL" id="AHI23014.1"/>
    </source>
</evidence>
<feature type="transmembrane region" description="Helical" evidence="7">
    <location>
        <begin position="136"/>
        <end position="154"/>
    </location>
</feature>
<evidence type="ECO:0008006" key="10">
    <source>
        <dbReference type="Google" id="ProtNLM"/>
    </source>
</evidence>
<dbReference type="PANTHER" id="PTHR30238">
    <property type="entry name" value="MEMBRANE BOUND PREDICTED REDOX MODULATOR"/>
    <property type="match status" value="1"/>
</dbReference>
<dbReference type="AlphaFoldDB" id="W5Y268"/>
<dbReference type="HOGENOM" id="CLU_045644_0_1_11"/>
<feature type="transmembrane region" description="Helical" evidence="7">
    <location>
        <begin position="39"/>
        <end position="58"/>
    </location>
</feature>
<keyword evidence="9" id="KW-1185">Reference proteome</keyword>
<evidence type="ECO:0000256" key="4">
    <source>
        <dbReference type="ARBA" id="ARBA00022989"/>
    </source>
</evidence>
<gene>
    <name evidence="8" type="ORF">B843_08145</name>
</gene>
<keyword evidence="3 7" id="KW-0812">Transmembrane</keyword>
<dbReference type="GO" id="GO:0016020">
    <property type="term" value="C:membrane"/>
    <property type="evidence" value="ECO:0007669"/>
    <property type="project" value="UniProtKB-SubCell"/>
</dbReference>
<feature type="transmembrane region" description="Helical" evidence="7">
    <location>
        <begin position="301"/>
        <end position="323"/>
    </location>
</feature>
<dbReference type="InterPro" id="IPR005496">
    <property type="entry name" value="Integral_membrane_TerC"/>
</dbReference>
<dbReference type="Pfam" id="PF03741">
    <property type="entry name" value="TerC"/>
    <property type="match status" value="1"/>
</dbReference>
<dbReference type="KEGG" id="cvt:B843_08145"/>
<evidence type="ECO:0000313" key="9">
    <source>
        <dbReference type="Proteomes" id="UP000019222"/>
    </source>
</evidence>
<evidence type="ECO:0000256" key="1">
    <source>
        <dbReference type="ARBA" id="ARBA00004141"/>
    </source>
</evidence>
<dbReference type="EMBL" id="CP004353">
    <property type="protein sequence ID" value="AHI23014.1"/>
    <property type="molecule type" value="Genomic_DNA"/>
</dbReference>
<dbReference type="InterPro" id="IPR022369">
    <property type="entry name" value="Integral_membrane_TerC_rswitch"/>
</dbReference>
<evidence type="ECO:0000256" key="2">
    <source>
        <dbReference type="ARBA" id="ARBA00007511"/>
    </source>
</evidence>
<keyword evidence="5 7" id="KW-0472">Membrane</keyword>
<proteinExistence type="inferred from homology"/>
<dbReference type="RefSeq" id="WP_025253032.1">
    <property type="nucleotide sequence ID" value="NZ_CP004353.1"/>
</dbReference>
<accession>W5Y268</accession>
<reference evidence="8 9" key="1">
    <citation type="submission" date="2013-02" db="EMBL/GenBank/DDBJ databases">
        <title>The complete genome sequence of Corynebacterium vitaeruminis DSM 20294.</title>
        <authorList>
            <person name="Ruckert C."/>
            <person name="Albersmeier A."/>
            <person name="Kalinowski J."/>
        </authorList>
    </citation>
    <scope>NUCLEOTIDE SEQUENCE [LARGE SCALE GENOMIC DNA]</scope>
    <source>
        <strain evidence="9">ATCC 10234</strain>
    </source>
</reference>
<comment type="similarity">
    <text evidence="2">Belongs to the TerC family.</text>
</comment>
<organism evidence="8 9">
    <name type="scientific">Corynebacterium vitaeruminis DSM 20294</name>
    <dbReference type="NCBI Taxonomy" id="1224164"/>
    <lineage>
        <taxon>Bacteria</taxon>
        <taxon>Bacillati</taxon>
        <taxon>Actinomycetota</taxon>
        <taxon>Actinomycetes</taxon>
        <taxon>Mycobacteriales</taxon>
        <taxon>Corynebacteriaceae</taxon>
        <taxon>Corynebacterium</taxon>
    </lineage>
</organism>
<feature type="region of interest" description="Disordered" evidence="6">
    <location>
        <begin position="345"/>
        <end position="371"/>
    </location>
</feature>
<evidence type="ECO:0000256" key="7">
    <source>
        <dbReference type="SAM" id="Phobius"/>
    </source>
</evidence>
<dbReference type="PANTHER" id="PTHR30238:SF0">
    <property type="entry name" value="THYLAKOID MEMBRANE PROTEIN TERC, CHLOROPLASTIC"/>
    <property type="match status" value="1"/>
</dbReference>
<feature type="transmembrane region" description="Helical" evidence="7">
    <location>
        <begin position="259"/>
        <end position="281"/>
    </location>
</feature>
<comment type="subcellular location">
    <subcellularLocation>
        <location evidence="1">Membrane</location>
        <topology evidence="1">Multi-pass membrane protein</topology>
    </subcellularLocation>
</comment>
<dbReference type="STRING" id="1224164.B843_08145"/>
<sequence>MEVNLVTWLITGAIIAGFFVFDFYSHVRTPHEPSLKESAGWTIFYVAFALAFGAFLWWNWSEPGNPHQHGLEYLTGYVTEKALSVDNLFVFALIMGSFKIPRKYQQKVLLIGIALSLIFRLLFILLGAAALEAWSWVFYIFGVFLLYTAIKLVIDEIRDEPETDPNDMVIIKMLRKVIPVTATYESDHLYVHKRGKFALTPLFIALVAIGLMDVMFALDSIPAIYGITDKPYIVFTTNAFSLLGLRQMYFLLDGLLDKLVYLPYGLGAILGFIGVKLVLHALHENELGFVNGGQPVHVPEISTVGSLLFIVGVLALAVIASVIKTKRDEAQGALPAKWNREYDDDDIAEDQRRMSSLKKVVDNRPTSNPEA</sequence>
<name>W5Y268_9CORY</name>
<feature type="transmembrane region" description="Helical" evidence="7">
    <location>
        <begin position="231"/>
        <end position="252"/>
    </location>
</feature>
<protein>
    <recommendedName>
        <fullName evidence="10">Tellurium resistance membrane protein</fullName>
    </recommendedName>
</protein>
<feature type="transmembrane region" description="Helical" evidence="7">
    <location>
        <begin position="108"/>
        <end position="130"/>
    </location>
</feature>